<dbReference type="Proteomes" id="UP001159363">
    <property type="component" value="Chromosome 13"/>
</dbReference>
<dbReference type="EMBL" id="JARBHB010000014">
    <property type="protein sequence ID" value="KAJ8868442.1"/>
    <property type="molecule type" value="Genomic_DNA"/>
</dbReference>
<reference evidence="2 3" key="1">
    <citation type="submission" date="2023-02" db="EMBL/GenBank/DDBJ databases">
        <title>LHISI_Scaffold_Assembly.</title>
        <authorList>
            <person name="Stuart O.P."/>
            <person name="Cleave R."/>
            <person name="Magrath M.J.L."/>
            <person name="Mikheyev A.S."/>
        </authorList>
    </citation>
    <scope>NUCLEOTIDE SEQUENCE [LARGE SCALE GENOMIC DNA]</scope>
    <source>
        <strain evidence="2">Daus_M_001</strain>
        <tissue evidence="2">Leg muscle</tissue>
    </source>
</reference>
<comment type="caution">
    <text evidence="2">The sequence shown here is derived from an EMBL/GenBank/DDBJ whole genome shotgun (WGS) entry which is preliminary data.</text>
</comment>
<feature type="region of interest" description="Disordered" evidence="1">
    <location>
        <begin position="60"/>
        <end position="120"/>
    </location>
</feature>
<evidence type="ECO:0000256" key="1">
    <source>
        <dbReference type="SAM" id="MobiDB-lite"/>
    </source>
</evidence>
<sequence>MADQSPLTLEERIITAVWVHERPHSGKTLREVFRDFLNIFDKVPPTKATVLSWERKLFATGNMKNSPRSGRPKTRNSSSDETLASVERSPKTSVRKRSSEIGVPKSSLHRHLREDIQLDP</sequence>
<gene>
    <name evidence="2" type="ORF">PR048_029958</name>
</gene>
<evidence type="ECO:0008006" key="4">
    <source>
        <dbReference type="Google" id="ProtNLM"/>
    </source>
</evidence>
<protein>
    <recommendedName>
        <fullName evidence="4">DUF4817 domain-containing protein</fullName>
    </recommendedName>
</protein>
<accession>A0ABQ9G8G1</accession>
<proteinExistence type="predicted"/>
<evidence type="ECO:0000313" key="2">
    <source>
        <dbReference type="EMBL" id="KAJ8868442.1"/>
    </source>
</evidence>
<organism evidence="2 3">
    <name type="scientific">Dryococelus australis</name>
    <dbReference type="NCBI Taxonomy" id="614101"/>
    <lineage>
        <taxon>Eukaryota</taxon>
        <taxon>Metazoa</taxon>
        <taxon>Ecdysozoa</taxon>
        <taxon>Arthropoda</taxon>
        <taxon>Hexapoda</taxon>
        <taxon>Insecta</taxon>
        <taxon>Pterygota</taxon>
        <taxon>Neoptera</taxon>
        <taxon>Polyneoptera</taxon>
        <taxon>Phasmatodea</taxon>
        <taxon>Verophasmatodea</taxon>
        <taxon>Anareolatae</taxon>
        <taxon>Phasmatidae</taxon>
        <taxon>Eurycanthinae</taxon>
        <taxon>Dryococelus</taxon>
    </lineage>
</organism>
<keyword evidence="3" id="KW-1185">Reference proteome</keyword>
<name>A0ABQ9G8G1_9NEOP</name>
<evidence type="ECO:0000313" key="3">
    <source>
        <dbReference type="Proteomes" id="UP001159363"/>
    </source>
</evidence>